<protein>
    <submittedName>
        <fullName evidence="1">Uncharacterized protein</fullName>
    </submittedName>
</protein>
<organism evidence="1">
    <name type="scientific">viral metagenome</name>
    <dbReference type="NCBI Taxonomy" id="1070528"/>
    <lineage>
        <taxon>unclassified sequences</taxon>
        <taxon>metagenomes</taxon>
        <taxon>organismal metagenomes</taxon>
    </lineage>
</organism>
<reference evidence="1" key="1">
    <citation type="submission" date="2020-03" db="EMBL/GenBank/DDBJ databases">
        <title>The deep terrestrial virosphere.</title>
        <authorList>
            <person name="Holmfeldt K."/>
            <person name="Nilsson E."/>
            <person name="Simone D."/>
            <person name="Lopez-Fernandez M."/>
            <person name="Wu X."/>
            <person name="de Brujin I."/>
            <person name="Lundin D."/>
            <person name="Andersson A."/>
            <person name="Bertilsson S."/>
            <person name="Dopson M."/>
        </authorList>
    </citation>
    <scope>NUCLEOTIDE SEQUENCE</scope>
    <source>
        <strain evidence="2">MM415A00710</strain>
        <strain evidence="1">TM448A00845</strain>
    </source>
</reference>
<proteinExistence type="predicted"/>
<name>A0A6H1ZKS8_9ZZZZ</name>
<sequence length="194" mass="20119">MPRDVKTKRYAEQTRFVGSDYATKIDTPTLDNFVSMDAAGNIKDSGYDAGSFADASAILGDATAGRRLRQVQLTIDNGTNANTLKCTVASLWSGDAIGTTDNVAKGATTGNFTLDAAGEYLIIEKAGLSGNVVMAQGTLASNPGGTAATLDCLDTANDIKLALRNSAASTLLDLTALVDVGAPIEIYILYLTDA</sequence>
<accession>A0A6H1ZKS8</accession>
<dbReference type="AlphaFoldDB" id="A0A6H1ZKS8"/>
<dbReference type="EMBL" id="MT142423">
    <property type="protein sequence ID" value="QJA80472.1"/>
    <property type="molecule type" value="Genomic_DNA"/>
</dbReference>
<gene>
    <name evidence="2" type="ORF">MM415A00710_0022</name>
    <name evidence="1" type="ORF">TM448A00845_0002</name>
</gene>
<dbReference type="EMBL" id="MT144074">
    <property type="protein sequence ID" value="QJA48164.1"/>
    <property type="molecule type" value="Genomic_DNA"/>
</dbReference>
<evidence type="ECO:0000313" key="1">
    <source>
        <dbReference type="EMBL" id="QJA48164.1"/>
    </source>
</evidence>
<evidence type="ECO:0000313" key="2">
    <source>
        <dbReference type="EMBL" id="QJA80472.1"/>
    </source>
</evidence>